<reference evidence="1 2" key="1">
    <citation type="submission" date="2021-02" db="EMBL/GenBank/DDBJ databases">
        <authorList>
            <person name="Vanwijnsberghe S."/>
        </authorList>
    </citation>
    <scope>NUCLEOTIDE SEQUENCE [LARGE SCALE GENOMIC DNA]</scope>
    <source>
        <strain evidence="1 2">LMG 31837</strain>
    </source>
</reference>
<sequence length="223" mass="25054">MADYVRETILSQGYAHIEMVSLTEQQKKDYEIAMIGYQEGRARVILGAGIKPEVRTKDGSLIVYTTVYGSLADALGDVKDDFMTALNGLYASSKMLADACILESLFLSKAPRRSLKRSESRTGVIKAVKDLFDRVSFIAANADERSVKKIMRMLDEMDTRIDFVDLQLTEQRDKQLVWGYFHPHLGELPKEPSIFAAARDKSGLQYYRSKVDGIKKKVKGLSA</sequence>
<dbReference type="Proteomes" id="UP000672526">
    <property type="component" value="Unassembled WGS sequence"/>
</dbReference>
<gene>
    <name evidence="1" type="ORF">R69888_06845</name>
</gene>
<comment type="caution">
    <text evidence="1">The sequence shown here is derived from an EMBL/GenBank/DDBJ whole genome shotgun (WGS) entry which is preliminary data.</text>
</comment>
<proteinExistence type="predicted"/>
<organism evidence="1 2">
    <name type="scientific">Paraburkholderia haematera</name>
    <dbReference type="NCBI Taxonomy" id="2793077"/>
    <lineage>
        <taxon>Bacteria</taxon>
        <taxon>Pseudomonadati</taxon>
        <taxon>Pseudomonadota</taxon>
        <taxon>Betaproteobacteria</taxon>
        <taxon>Burkholderiales</taxon>
        <taxon>Burkholderiaceae</taxon>
        <taxon>Paraburkholderia</taxon>
    </lineage>
</organism>
<dbReference type="RefSeq" id="WP_211617390.1">
    <property type="nucleotide sequence ID" value="NZ_CAJNBK010000046.1"/>
</dbReference>
<dbReference type="EMBL" id="CAJNBK010000046">
    <property type="protein sequence ID" value="CAE6837637.1"/>
    <property type="molecule type" value="Genomic_DNA"/>
</dbReference>
<accession>A0ABM8SWC2</accession>
<evidence type="ECO:0000313" key="2">
    <source>
        <dbReference type="Proteomes" id="UP000672526"/>
    </source>
</evidence>
<keyword evidence="2" id="KW-1185">Reference proteome</keyword>
<protein>
    <submittedName>
        <fullName evidence="1">Uncharacterized protein</fullName>
    </submittedName>
</protein>
<evidence type="ECO:0000313" key="1">
    <source>
        <dbReference type="EMBL" id="CAE6837637.1"/>
    </source>
</evidence>
<name>A0ABM8SWC2_9BURK</name>